<keyword evidence="2" id="KW-0813">Transport</keyword>
<accession>A0A9D9NQ50</accession>
<proteinExistence type="inferred from homology"/>
<feature type="domain" description="CzcB-like C-terminal circularly permuted SH3-like" evidence="3">
    <location>
        <begin position="299"/>
        <end position="359"/>
    </location>
</feature>
<dbReference type="Gene3D" id="2.40.50.100">
    <property type="match status" value="1"/>
</dbReference>
<evidence type="ECO:0000259" key="3">
    <source>
        <dbReference type="Pfam" id="PF25975"/>
    </source>
</evidence>
<dbReference type="GO" id="GO:0015679">
    <property type="term" value="P:plasma membrane copper ion transport"/>
    <property type="evidence" value="ECO:0007669"/>
    <property type="project" value="TreeGrafter"/>
</dbReference>
<comment type="similarity">
    <text evidence="1">Belongs to the membrane fusion protein (MFP) (TC 8.A.1) family.</text>
</comment>
<dbReference type="GO" id="GO:0022857">
    <property type="term" value="F:transmembrane transporter activity"/>
    <property type="evidence" value="ECO:0007669"/>
    <property type="project" value="InterPro"/>
</dbReference>
<dbReference type="InterPro" id="IPR051909">
    <property type="entry name" value="MFP_Cation_Efflux"/>
</dbReference>
<evidence type="ECO:0000256" key="2">
    <source>
        <dbReference type="ARBA" id="ARBA00022448"/>
    </source>
</evidence>
<dbReference type="GO" id="GO:0016020">
    <property type="term" value="C:membrane"/>
    <property type="evidence" value="ECO:0007669"/>
    <property type="project" value="InterPro"/>
</dbReference>
<gene>
    <name evidence="4" type="ORF">IAC87_03810</name>
</gene>
<reference evidence="4" key="2">
    <citation type="journal article" date="2021" name="PeerJ">
        <title>Extensive microbial diversity within the chicken gut microbiome revealed by metagenomics and culture.</title>
        <authorList>
            <person name="Gilroy R."/>
            <person name="Ravi A."/>
            <person name="Getino M."/>
            <person name="Pursley I."/>
            <person name="Horton D.L."/>
            <person name="Alikhan N.F."/>
            <person name="Baker D."/>
            <person name="Gharbi K."/>
            <person name="Hall N."/>
            <person name="Watson M."/>
            <person name="Adriaenssens E.M."/>
            <person name="Foster-Nyarko E."/>
            <person name="Jarju S."/>
            <person name="Secka A."/>
            <person name="Antonio M."/>
            <person name="Oren A."/>
            <person name="Chaudhuri R.R."/>
            <person name="La Ragione R."/>
            <person name="Hildebrand F."/>
            <person name="Pallen M.J."/>
        </authorList>
    </citation>
    <scope>NUCLEOTIDE SEQUENCE</scope>
    <source>
        <strain evidence="4">B3-2255</strain>
    </source>
</reference>
<evidence type="ECO:0000313" key="5">
    <source>
        <dbReference type="Proteomes" id="UP000823772"/>
    </source>
</evidence>
<protein>
    <submittedName>
        <fullName evidence="4">Efflux RND transporter periplasmic adaptor subunit</fullName>
    </submittedName>
</protein>
<reference evidence="4" key="1">
    <citation type="submission" date="2020-10" db="EMBL/GenBank/DDBJ databases">
        <authorList>
            <person name="Gilroy R."/>
        </authorList>
    </citation>
    <scope>NUCLEOTIDE SEQUENCE</scope>
    <source>
        <strain evidence="4">B3-2255</strain>
    </source>
</reference>
<dbReference type="PANTHER" id="PTHR30097">
    <property type="entry name" value="CATION EFFLUX SYSTEM PROTEIN CUSB"/>
    <property type="match status" value="1"/>
</dbReference>
<dbReference type="Proteomes" id="UP000823772">
    <property type="component" value="Unassembled WGS sequence"/>
</dbReference>
<dbReference type="GO" id="GO:0030313">
    <property type="term" value="C:cell envelope"/>
    <property type="evidence" value="ECO:0007669"/>
    <property type="project" value="TreeGrafter"/>
</dbReference>
<organism evidence="4 5">
    <name type="scientific">Candidatus Merdivivens faecigallinarum</name>
    <dbReference type="NCBI Taxonomy" id="2840871"/>
    <lineage>
        <taxon>Bacteria</taxon>
        <taxon>Pseudomonadati</taxon>
        <taxon>Bacteroidota</taxon>
        <taxon>Bacteroidia</taxon>
        <taxon>Bacteroidales</taxon>
        <taxon>Muribaculaceae</taxon>
        <taxon>Muribaculaceae incertae sedis</taxon>
        <taxon>Candidatus Merdivivens</taxon>
    </lineage>
</organism>
<dbReference type="EMBL" id="JADILY010000081">
    <property type="protein sequence ID" value="MBO8481655.1"/>
    <property type="molecule type" value="Genomic_DNA"/>
</dbReference>
<dbReference type="Gene3D" id="1.10.287.470">
    <property type="entry name" value="Helix hairpin bin"/>
    <property type="match status" value="1"/>
</dbReference>
<dbReference type="InterPro" id="IPR006143">
    <property type="entry name" value="RND_pump_MFP"/>
</dbReference>
<comment type="caution">
    <text evidence="4">The sequence shown here is derived from an EMBL/GenBank/DDBJ whole genome shotgun (WGS) entry which is preliminary data.</text>
</comment>
<dbReference type="Pfam" id="PF25975">
    <property type="entry name" value="CzcB_C"/>
    <property type="match status" value="1"/>
</dbReference>
<dbReference type="NCBIfam" id="TIGR01730">
    <property type="entry name" value="RND_mfp"/>
    <property type="match status" value="1"/>
</dbReference>
<evidence type="ECO:0000256" key="1">
    <source>
        <dbReference type="ARBA" id="ARBA00009477"/>
    </source>
</evidence>
<dbReference type="AlphaFoldDB" id="A0A9D9NQ50"/>
<dbReference type="PANTHER" id="PTHR30097:SF4">
    <property type="entry name" value="SLR6042 PROTEIN"/>
    <property type="match status" value="1"/>
</dbReference>
<sequence length="374" mass="39674">MNAAAAISILLSICGCGHSDANHDHGHEADGGQHGSDEIVFEAAKAAEAGITCDTVRAGTFRDVISTSGKIIPATGHETAVIAGRAGIVSFSSPVAEGSPVNSGDVILTISSGNLQDGDPAQKAYIAYQTALKEYERAAILVKDKIVSQQEFERVRSNYETAKIAYEAIGGGENGGTPVKSPATGYAGKIAVKDGDYVATGQTLMRITNPDRMFLQADLSGKYIDRLGRIASANFRLPFSDKIYRLEELGGRLIAEGRALDETSAYIPVTFEFDGKGEIIPGTFAEIYLLSTARDNVISLPLTALIEEQGEYYVFKKLDADCYEKVHVGTGASDGTRIEITEGLEDGDVVVTEGAMRIKLASAGNTIPGHTHNH</sequence>
<dbReference type="InterPro" id="IPR058649">
    <property type="entry name" value="CzcB_C"/>
</dbReference>
<evidence type="ECO:0000313" key="4">
    <source>
        <dbReference type="EMBL" id="MBO8481655.1"/>
    </source>
</evidence>
<dbReference type="SUPFAM" id="SSF111369">
    <property type="entry name" value="HlyD-like secretion proteins"/>
    <property type="match status" value="1"/>
</dbReference>
<dbReference type="Gene3D" id="2.40.420.20">
    <property type="match status" value="1"/>
</dbReference>
<name>A0A9D9NQ50_9BACT</name>
<dbReference type="GO" id="GO:0060003">
    <property type="term" value="P:copper ion export"/>
    <property type="evidence" value="ECO:0007669"/>
    <property type="project" value="TreeGrafter"/>
</dbReference>